<sequence length="38" mass="3905">GVKRAVHHDKDFLATKAAYHLDLGGPALSVQAACGSSL</sequence>
<dbReference type="Pfam" id="PF00109">
    <property type="entry name" value="ketoacyl-synt"/>
    <property type="match status" value="1"/>
</dbReference>
<proteinExistence type="predicted"/>
<dbReference type="SUPFAM" id="SSF53901">
    <property type="entry name" value="Thiolase-like"/>
    <property type="match status" value="1"/>
</dbReference>
<dbReference type="AlphaFoldDB" id="F3CIZ6"/>
<feature type="non-terminal residue" evidence="2">
    <location>
        <position position="38"/>
    </location>
</feature>
<evidence type="ECO:0000313" key="2">
    <source>
        <dbReference type="EMBL" id="EGH19238.1"/>
    </source>
</evidence>
<feature type="domain" description="Beta-ketoacyl synthase-like N-terminal" evidence="1">
    <location>
        <begin position="5"/>
        <end position="38"/>
    </location>
</feature>
<evidence type="ECO:0000313" key="3">
    <source>
        <dbReference type="Proteomes" id="UP000005466"/>
    </source>
</evidence>
<reference evidence="2 3" key="1">
    <citation type="journal article" date="2011" name="PLoS Pathog.">
        <title>Dynamic evolution of pathogenicity revealed by sequencing and comparative genomics of 19 Pseudomonas syringae isolates.</title>
        <authorList>
            <person name="Baltrus D.A."/>
            <person name="Nishimura M.T."/>
            <person name="Romanchuk A."/>
            <person name="Chang J.H."/>
            <person name="Mukhtar M.S."/>
            <person name="Cherkis K."/>
            <person name="Roach J."/>
            <person name="Grant S.R."/>
            <person name="Jones C.D."/>
            <person name="Dangl J.L."/>
        </authorList>
    </citation>
    <scope>NUCLEOTIDE SEQUENCE [LARGE SCALE GENOMIC DNA]</scope>
    <source>
        <strain evidence="3">race 4</strain>
    </source>
</reference>
<dbReference type="Proteomes" id="UP000005466">
    <property type="component" value="Unassembled WGS sequence"/>
</dbReference>
<protein>
    <submittedName>
        <fullName evidence="2">Non-ribosomal peptide synthetase/polyketide synthetase</fullName>
    </submittedName>
</protein>
<comment type="caution">
    <text evidence="2">The sequence shown here is derived from an EMBL/GenBank/DDBJ whole genome shotgun (WGS) entry which is preliminary data.</text>
</comment>
<accession>F3CIZ6</accession>
<dbReference type="InterPro" id="IPR014030">
    <property type="entry name" value="Ketoacyl_synth_N"/>
</dbReference>
<evidence type="ECO:0000259" key="1">
    <source>
        <dbReference type="Pfam" id="PF00109"/>
    </source>
</evidence>
<dbReference type="GO" id="GO:0016746">
    <property type="term" value="F:acyltransferase activity"/>
    <property type="evidence" value="ECO:0007669"/>
    <property type="project" value="InterPro"/>
</dbReference>
<name>F3CIZ6_PSESG</name>
<gene>
    <name evidence="2" type="ORF">Pgy4_40350</name>
</gene>
<feature type="non-terminal residue" evidence="2">
    <location>
        <position position="1"/>
    </location>
</feature>
<organism evidence="2 3">
    <name type="scientific">Pseudomonas savastanoi pv. glycinea str. race 4</name>
    <dbReference type="NCBI Taxonomy" id="875330"/>
    <lineage>
        <taxon>Bacteria</taxon>
        <taxon>Pseudomonadati</taxon>
        <taxon>Pseudomonadota</taxon>
        <taxon>Gammaproteobacteria</taxon>
        <taxon>Pseudomonadales</taxon>
        <taxon>Pseudomonadaceae</taxon>
        <taxon>Pseudomonas</taxon>
    </lineage>
</organism>
<dbReference type="EMBL" id="ADWY01003781">
    <property type="protein sequence ID" value="EGH19238.1"/>
    <property type="molecule type" value="Genomic_DNA"/>
</dbReference>
<dbReference type="InterPro" id="IPR016039">
    <property type="entry name" value="Thiolase-like"/>
</dbReference>
<dbReference type="Gene3D" id="3.40.47.10">
    <property type="match status" value="1"/>
</dbReference>